<dbReference type="PANTHER" id="PTHR47966:SF51">
    <property type="entry name" value="BETA-SITE APP-CLEAVING ENZYME, ISOFORM A-RELATED"/>
    <property type="match status" value="1"/>
</dbReference>
<dbReference type="Proteomes" id="UP000298663">
    <property type="component" value="Unassembled WGS sequence"/>
</dbReference>
<dbReference type="OrthoDB" id="2747330at2759"/>
<keyword evidence="2" id="KW-0732">Signal</keyword>
<sequence length="337" mass="38365">MVHSCLHPLFLLFFIFASADASHAESSVRDTWTSELLRNGDELKGISWKVDVGSPPQRGRFLISTVDFYIRVNVCPRHGPSMSCFKSTDSTTFKIGKYLRTASDMLKPVMMHLNPNVTFNTNFTSNTFMGVIGISPSRFLVSETEPLEWLFPNGRKRIFSVALNNYDWGIMEFGGSVCSNETAALVSTTSRKYWQFTIDGIEVGPVILNARSQFVVSTQHTSIGMPREFLKDMERLHIKYNDNYKAYFINCTRAHRLPDFTVFLQTKSTLNIPGYMLVDTANPVENGQCKVKVEDSNAKGIGPEWYAGVPLLQTYCITFDYENKHMVFSPNHFYYHD</sequence>
<dbReference type="SUPFAM" id="SSF50630">
    <property type="entry name" value="Acid proteases"/>
    <property type="match status" value="1"/>
</dbReference>
<dbReference type="PANTHER" id="PTHR47966">
    <property type="entry name" value="BETA-SITE APP-CLEAVING ENZYME, ISOFORM A-RELATED"/>
    <property type="match status" value="1"/>
</dbReference>
<organism evidence="4 5">
    <name type="scientific">Steinernema carpocapsae</name>
    <name type="common">Entomopathogenic nematode</name>
    <dbReference type="NCBI Taxonomy" id="34508"/>
    <lineage>
        <taxon>Eukaryota</taxon>
        <taxon>Metazoa</taxon>
        <taxon>Ecdysozoa</taxon>
        <taxon>Nematoda</taxon>
        <taxon>Chromadorea</taxon>
        <taxon>Rhabditida</taxon>
        <taxon>Tylenchina</taxon>
        <taxon>Panagrolaimomorpha</taxon>
        <taxon>Strongyloidoidea</taxon>
        <taxon>Steinernematidae</taxon>
        <taxon>Steinernema</taxon>
    </lineage>
</organism>
<gene>
    <name evidence="4" type="ORF">L596_027436</name>
</gene>
<dbReference type="InterPro" id="IPR021109">
    <property type="entry name" value="Peptidase_aspartic_dom_sf"/>
</dbReference>
<protein>
    <recommendedName>
        <fullName evidence="3">Peptidase A1 domain-containing protein</fullName>
    </recommendedName>
</protein>
<evidence type="ECO:0000256" key="2">
    <source>
        <dbReference type="SAM" id="SignalP"/>
    </source>
</evidence>
<dbReference type="Pfam" id="PF00026">
    <property type="entry name" value="Asp"/>
    <property type="match status" value="1"/>
</dbReference>
<comment type="caution">
    <text evidence="4">The sequence shown here is derived from an EMBL/GenBank/DDBJ whole genome shotgun (WGS) entry which is preliminary data.</text>
</comment>
<dbReference type="GO" id="GO:0006508">
    <property type="term" value="P:proteolysis"/>
    <property type="evidence" value="ECO:0007669"/>
    <property type="project" value="InterPro"/>
</dbReference>
<proteinExistence type="inferred from homology"/>
<comment type="similarity">
    <text evidence="1">Belongs to the peptidase A1 family.</text>
</comment>
<reference evidence="4 5" key="1">
    <citation type="journal article" date="2015" name="Genome Biol.">
        <title>Comparative genomics of Steinernema reveals deeply conserved gene regulatory networks.</title>
        <authorList>
            <person name="Dillman A.R."/>
            <person name="Macchietto M."/>
            <person name="Porter C.F."/>
            <person name="Rogers A."/>
            <person name="Williams B."/>
            <person name="Antoshechkin I."/>
            <person name="Lee M.M."/>
            <person name="Goodwin Z."/>
            <person name="Lu X."/>
            <person name="Lewis E.E."/>
            <person name="Goodrich-Blair H."/>
            <person name="Stock S.P."/>
            <person name="Adams B.J."/>
            <person name="Sternberg P.W."/>
            <person name="Mortazavi A."/>
        </authorList>
    </citation>
    <scope>NUCLEOTIDE SEQUENCE [LARGE SCALE GENOMIC DNA]</scope>
    <source>
        <strain evidence="4 5">ALL</strain>
    </source>
</reference>
<dbReference type="GO" id="GO:0004190">
    <property type="term" value="F:aspartic-type endopeptidase activity"/>
    <property type="evidence" value="ECO:0007669"/>
    <property type="project" value="InterPro"/>
</dbReference>
<name>A0A4U5M4B9_STECR</name>
<dbReference type="EMBL" id="AZBU02000010">
    <property type="protein sequence ID" value="TKR63627.1"/>
    <property type="molecule type" value="Genomic_DNA"/>
</dbReference>
<dbReference type="InterPro" id="IPR033121">
    <property type="entry name" value="PEPTIDASE_A1"/>
</dbReference>
<dbReference type="Gene3D" id="2.40.70.10">
    <property type="entry name" value="Acid Proteases"/>
    <property type="match status" value="1"/>
</dbReference>
<accession>A0A4U5M4B9</accession>
<feature type="domain" description="Peptidase A1" evidence="3">
    <location>
        <begin position="46"/>
        <end position="329"/>
    </location>
</feature>
<feature type="chain" id="PRO_5020195712" description="Peptidase A1 domain-containing protein" evidence="2">
    <location>
        <begin position="22"/>
        <end position="337"/>
    </location>
</feature>
<feature type="signal peptide" evidence="2">
    <location>
        <begin position="1"/>
        <end position="21"/>
    </location>
</feature>
<dbReference type="PROSITE" id="PS51767">
    <property type="entry name" value="PEPTIDASE_A1"/>
    <property type="match status" value="1"/>
</dbReference>
<keyword evidence="5" id="KW-1185">Reference proteome</keyword>
<evidence type="ECO:0000259" key="3">
    <source>
        <dbReference type="PROSITE" id="PS51767"/>
    </source>
</evidence>
<evidence type="ECO:0000256" key="1">
    <source>
        <dbReference type="ARBA" id="ARBA00007447"/>
    </source>
</evidence>
<dbReference type="InterPro" id="IPR001461">
    <property type="entry name" value="Aspartic_peptidase_A1"/>
</dbReference>
<evidence type="ECO:0000313" key="4">
    <source>
        <dbReference type="EMBL" id="TKR63627.1"/>
    </source>
</evidence>
<dbReference type="STRING" id="34508.A0A4U5M4B9"/>
<dbReference type="AlphaFoldDB" id="A0A4U5M4B9"/>
<dbReference type="GO" id="GO:0005764">
    <property type="term" value="C:lysosome"/>
    <property type="evidence" value="ECO:0007669"/>
    <property type="project" value="TreeGrafter"/>
</dbReference>
<evidence type="ECO:0000313" key="5">
    <source>
        <dbReference type="Proteomes" id="UP000298663"/>
    </source>
</evidence>
<reference evidence="4 5" key="2">
    <citation type="journal article" date="2019" name="G3 (Bethesda)">
        <title>Hybrid Assembly of the Genome of the Entomopathogenic Nematode Steinernema carpocapsae Identifies the X-Chromosome.</title>
        <authorList>
            <person name="Serra L."/>
            <person name="Macchietto M."/>
            <person name="Macias-Munoz A."/>
            <person name="McGill C.J."/>
            <person name="Rodriguez I.M."/>
            <person name="Rodriguez B."/>
            <person name="Murad R."/>
            <person name="Mortazavi A."/>
        </authorList>
    </citation>
    <scope>NUCLEOTIDE SEQUENCE [LARGE SCALE GENOMIC DNA]</scope>
    <source>
        <strain evidence="4 5">ALL</strain>
    </source>
</reference>